<keyword evidence="6" id="KW-0547">Nucleotide-binding</keyword>
<dbReference type="UniPathway" id="UPA00126">
    <property type="reaction ID" value="UER00930"/>
</dbReference>
<dbReference type="GO" id="GO:0004475">
    <property type="term" value="F:mannose-1-phosphate guanylyltransferase (GTP) activity"/>
    <property type="evidence" value="ECO:0007669"/>
    <property type="project" value="UniProtKB-EC"/>
</dbReference>
<dbReference type="GO" id="GO:0005525">
    <property type="term" value="F:GTP binding"/>
    <property type="evidence" value="ECO:0007669"/>
    <property type="project" value="UniProtKB-KW"/>
</dbReference>
<dbReference type="FunFam" id="2.60.120.10:FF:000032">
    <property type="entry name" value="Mannose-1-phosphate guanylyltransferase/mannose-6-phosphate isomerase"/>
    <property type="match status" value="1"/>
</dbReference>
<dbReference type="PANTHER" id="PTHR46390">
    <property type="entry name" value="MANNOSE-1-PHOSPHATE GUANYLYLTRANSFERASE"/>
    <property type="match status" value="1"/>
</dbReference>
<evidence type="ECO:0000313" key="13">
    <source>
        <dbReference type="EMBL" id="KHD05080.1"/>
    </source>
</evidence>
<evidence type="ECO:0000256" key="9">
    <source>
        <dbReference type="RuleBase" id="RU004190"/>
    </source>
</evidence>
<dbReference type="InterPro" id="IPR001538">
    <property type="entry name" value="Man6P_isomerase-2_C"/>
</dbReference>
<evidence type="ECO:0000256" key="1">
    <source>
        <dbReference type="ARBA" id="ARBA00004823"/>
    </source>
</evidence>
<comment type="pathway">
    <text evidence="1">Nucleotide-sugar biosynthesis; GDP-alpha-D-mannose biosynthesis; GDP-alpha-D-mannose from alpha-D-mannose 1-phosphate (GTP route): step 1/1.</text>
</comment>
<dbReference type="EMBL" id="JSZA02000235">
    <property type="protein sequence ID" value="KHD05080.1"/>
    <property type="molecule type" value="Genomic_DNA"/>
</dbReference>
<dbReference type="InterPro" id="IPR051161">
    <property type="entry name" value="Mannose-6P_isomerase_type2"/>
</dbReference>
<dbReference type="InterPro" id="IPR049577">
    <property type="entry name" value="GMPP_N"/>
</dbReference>
<name>A0A0A6P2I0_9GAMM</name>
<comment type="caution">
    <text evidence="13">The sequence shown here is derived from an EMBL/GenBank/DDBJ whole genome shotgun (WGS) entry which is preliminary data.</text>
</comment>
<feature type="domain" description="MannoseP isomerase/GMP-like beta-helix" evidence="12">
    <location>
        <begin position="301"/>
        <end position="347"/>
    </location>
</feature>
<dbReference type="SUPFAM" id="SSF53448">
    <property type="entry name" value="Nucleotide-diphospho-sugar transferases"/>
    <property type="match status" value="1"/>
</dbReference>
<feature type="domain" description="Nucleotidyl transferase" evidence="10">
    <location>
        <begin position="4"/>
        <end position="286"/>
    </location>
</feature>
<dbReference type="PANTHER" id="PTHR46390:SF1">
    <property type="entry name" value="MANNOSE-1-PHOSPHATE GUANYLYLTRANSFERASE"/>
    <property type="match status" value="1"/>
</dbReference>
<dbReference type="SUPFAM" id="SSF51182">
    <property type="entry name" value="RmlC-like cupins"/>
    <property type="match status" value="1"/>
</dbReference>
<gene>
    <name evidence="13" type="ORF">PN36_30820</name>
</gene>
<protein>
    <recommendedName>
        <fullName evidence="3">mannose-1-phosphate guanylyltransferase</fullName>
        <ecNumber evidence="3">2.7.7.13</ecNumber>
    </recommendedName>
</protein>
<reference evidence="13 14" key="1">
    <citation type="journal article" date="2016" name="Front. Microbiol.">
        <title>Single-Cell (Meta-)Genomics of a Dimorphic Candidatus Thiomargarita nelsonii Reveals Genomic Plasticity.</title>
        <authorList>
            <person name="Flood B.E."/>
            <person name="Fliss P."/>
            <person name="Jones D.S."/>
            <person name="Dick G.J."/>
            <person name="Jain S."/>
            <person name="Kaster A.K."/>
            <person name="Winkel M."/>
            <person name="Mussmann M."/>
            <person name="Bailey J."/>
        </authorList>
    </citation>
    <scope>NUCLEOTIDE SEQUENCE [LARGE SCALE GENOMIC DNA]</scope>
    <source>
        <strain evidence="13">Hydrate Ridge</strain>
    </source>
</reference>
<comment type="catalytic activity">
    <reaction evidence="8">
        <text>alpha-D-mannose 1-phosphate + GTP + H(+) = GDP-alpha-D-mannose + diphosphate</text>
        <dbReference type="Rhea" id="RHEA:15229"/>
        <dbReference type="ChEBI" id="CHEBI:15378"/>
        <dbReference type="ChEBI" id="CHEBI:33019"/>
        <dbReference type="ChEBI" id="CHEBI:37565"/>
        <dbReference type="ChEBI" id="CHEBI:57527"/>
        <dbReference type="ChEBI" id="CHEBI:58409"/>
        <dbReference type="EC" id="2.7.7.13"/>
    </reaction>
</comment>
<evidence type="ECO:0000256" key="7">
    <source>
        <dbReference type="ARBA" id="ARBA00023134"/>
    </source>
</evidence>
<keyword evidence="4" id="KW-0808">Transferase</keyword>
<evidence type="ECO:0000256" key="6">
    <source>
        <dbReference type="ARBA" id="ARBA00022741"/>
    </source>
</evidence>
<dbReference type="Gene3D" id="3.90.550.10">
    <property type="entry name" value="Spore Coat Polysaccharide Biosynthesis Protein SpsA, Chain A"/>
    <property type="match status" value="1"/>
</dbReference>
<evidence type="ECO:0000259" key="10">
    <source>
        <dbReference type="Pfam" id="PF00483"/>
    </source>
</evidence>
<dbReference type="GO" id="GO:0009298">
    <property type="term" value="P:GDP-mannose biosynthetic process"/>
    <property type="evidence" value="ECO:0007669"/>
    <property type="project" value="UniProtKB-UniPathway"/>
</dbReference>
<dbReference type="InterPro" id="IPR006375">
    <property type="entry name" value="Man1P_GuaTrfase/Man6P_Isoase"/>
</dbReference>
<keyword evidence="14" id="KW-1185">Reference proteome</keyword>
<dbReference type="Pfam" id="PF22640">
    <property type="entry name" value="ManC_GMP_beta-helix"/>
    <property type="match status" value="1"/>
</dbReference>
<proteinExistence type="inferred from homology"/>
<evidence type="ECO:0000256" key="8">
    <source>
        <dbReference type="ARBA" id="ARBA00047343"/>
    </source>
</evidence>
<dbReference type="Gene3D" id="2.60.120.10">
    <property type="entry name" value="Jelly Rolls"/>
    <property type="match status" value="1"/>
</dbReference>
<dbReference type="InterPro" id="IPR029044">
    <property type="entry name" value="Nucleotide-diphossugar_trans"/>
</dbReference>
<accession>A0A0A6P2I0</accession>
<dbReference type="Proteomes" id="UP000030428">
    <property type="component" value="Unassembled WGS sequence"/>
</dbReference>
<evidence type="ECO:0000256" key="4">
    <source>
        <dbReference type="ARBA" id="ARBA00022679"/>
    </source>
</evidence>
<dbReference type="GO" id="GO:0000271">
    <property type="term" value="P:polysaccharide biosynthetic process"/>
    <property type="evidence" value="ECO:0007669"/>
    <property type="project" value="InterPro"/>
</dbReference>
<evidence type="ECO:0000256" key="3">
    <source>
        <dbReference type="ARBA" id="ARBA00012387"/>
    </source>
</evidence>
<keyword evidence="7" id="KW-0342">GTP-binding</keyword>
<dbReference type="InterPro" id="IPR011051">
    <property type="entry name" value="RmlC_Cupin_sf"/>
</dbReference>
<dbReference type="Pfam" id="PF00483">
    <property type="entry name" value="NTP_transferase"/>
    <property type="match status" value="1"/>
</dbReference>
<dbReference type="CDD" id="cd02213">
    <property type="entry name" value="cupin_PMI_typeII_C"/>
    <property type="match status" value="1"/>
</dbReference>
<dbReference type="NCBIfam" id="TIGR01479">
    <property type="entry name" value="GMP_PMI"/>
    <property type="match status" value="1"/>
</dbReference>
<evidence type="ECO:0000259" key="11">
    <source>
        <dbReference type="Pfam" id="PF01050"/>
    </source>
</evidence>
<sequence>MLTPVILSGGVGSRLWPLSRESYPKQLLALVGNHTLLQNTVTRLEGLADLSSPLMVCNESHRFLVAEQLRNIDISPAHIILEPVGRNTAPAAAVAALTAIADEPEALLLLLPADHLIANAPAFREAITAGVPLAQANYLVTYGIVPNRPETGYGYINATDFIEDSIALSIKRFVEKPDIDTAQHYVDSGEYYWNSGMFLFKASQYLKELEAFAPKMLQACRQAIDNADQDKYFLRLDSATFKASPSDSIDYAVMEHTKAGVVIPLDAGWNDVGAWSSLWEVSEQDSEGNVIQGDILTENVRNSYLRAEHRLLTAIGVEDLMIVETADAVLVAHKDHVQDVKQIVSRLKASERTEAELHSKVFRPWGSYECIDAEDRFQVKRITVNPGASLSLQMHYHRSEHWIVVKGTARITQDDKNVILTENQSTYIPLGIKHRLENPGKLPLELIEVQSGSYLGEDDIVRFDDVYGRH</sequence>
<dbReference type="Pfam" id="PF01050">
    <property type="entry name" value="MannoseP_isomer"/>
    <property type="match status" value="1"/>
</dbReference>
<evidence type="ECO:0000259" key="12">
    <source>
        <dbReference type="Pfam" id="PF22640"/>
    </source>
</evidence>
<dbReference type="CDD" id="cd02509">
    <property type="entry name" value="GDP-M1P_Guanylyltransferase"/>
    <property type="match status" value="1"/>
</dbReference>
<dbReference type="InterPro" id="IPR014710">
    <property type="entry name" value="RmlC-like_jellyroll"/>
</dbReference>
<dbReference type="EC" id="2.7.7.13" evidence="3"/>
<dbReference type="AlphaFoldDB" id="A0A0A6P2I0"/>
<feature type="domain" description="Mannose-6-phosphate isomerase type II C-terminal" evidence="11">
    <location>
        <begin position="351"/>
        <end position="465"/>
    </location>
</feature>
<comment type="similarity">
    <text evidence="2 9">Belongs to the mannose-6-phosphate isomerase type 2 family.</text>
</comment>
<keyword evidence="5" id="KW-0548">Nucleotidyltransferase</keyword>
<evidence type="ECO:0000256" key="2">
    <source>
        <dbReference type="ARBA" id="ARBA00006115"/>
    </source>
</evidence>
<evidence type="ECO:0000313" key="14">
    <source>
        <dbReference type="Proteomes" id="UP000030428"/>
    </source>
</evidence>
<evidence type="ECO:0000256" key="5">
    <source>
        <dbReference type="ARBA" id="ARBA00022695"/>
    </source>
</evidence>
<organism evidence="13 14">
    <name type="scientific">Candidatus Thiomargarita nelsonii</name>
    <dbReference type="NCBI Taxonomy" id="1003181"/>
    <lineage>
        <taxon>Bacteria</taxon>
        <taxon>Pseudomonadati</taxon>
        <taxon>Pseudomonadota</taxon>
        <taxon>Gammaproteobacteria</taxon>
        <taxon>Thiotrichales</taxon>
        <taxon>Thiotrichaceae</taxon>
        <taxon>Thiomargarita</taxon>
    </lineage>
</organism>
<dbReference type="InterPro" id="IPR054566">
    <property type="entry name" value="ManC/GMP-like_b-helix"/>
</dbReference>
<dbReference type="FunFam" id="3.90.550.10:FF:000046">
    <property type="entry name" value="Mannose-1-phosphate guanylyltransferase (GDP)"/>
    <property type="match status" value="1"/>
</dbReference>
<dbReference type="InterPro" id="IPR005835">
    <property type="entry name" value="NTP_transferase_dom"/>
</dbReference>